<sequence>MNDSLKNIINFSSQLTAQLKATEKLSNIMKVQSQYSEISEVCKKFNSINLKIEQSDNLFSRCQNLANAVVNTKKSTYNPLDLYTSVNSGGMSNTMLTLRQFIRTQKYFEECSKPLKLSYFSSYPEINTSDTWNNYPPKLANFNSSFKKLEYYETLHSFAEYDIAKNNLLKNKISQKVEKVLNGSISYSEGYSNSYQFTQGIIDRDLTRHQHHLENLKNFIINGGFDFTYTHGLEDFLWTHFTKIEELEETINRSVFELEFLNKIIISISNILKKSALNKRDFFRKINSFYFKNLDDEHHSYSLTA</sequence>
<reference evidence="1 2" key="1">
    <citation type="submission" date="2019-06" db="EMBL/GenBank/DDBJ databases">
        <title>Whole genome shotgun sequence of Flavobacterium flevense NBRC 14960.</title>
        <authorList>
            <person name="Hosoyama A."/>
            <person name="Uohara A."/>
            <person name="Ohji S."/>
            <person name="Ichikawa N."/>
        </authorList>
    </citation>
    <scope>NUCLEOTIDE SEQUENCE [LARGE SCALE GENOMIC DNA]</scope>
    <source>
        <strain evidence="1 2">NBRC 14960</strain>
    </source>
</reference>
<evidence type="ECO:0000313" key="2">
    <source>
        <dbReference type="Proteomes" id="UP000316775"/>
    </source>
</evidence>
<keyword evidence="2" id="KW-1185">Reference proteome</keyword>
<proteinExistence type="predicted"/>
<dbReference type="AlphaFoldDB" id="A0A4Y4AZC1"/>
<dbReference type="STRING" id="983.SAMN05443543_103379"/>
<gene>
    <name evidence="1" type="ORF">FFL01_17660</name>
</gene>
<name>A0A4Y4AZC1_9FLAO</name>
<comment type="caution">
    <text evidence="1">The sequence shown here is derived from an EMBL/GenBank/DDBJ whole genome shotgun (WGS) entry which is preliminary data.</text>
</comment>
<dbReference type="RefSeq" id="WP_073243762.1">
    <property type="nucleotide sequence ID" value="NZ_BJNP01000017.1"/>
</dbReference>
<protein>
    <submittedName>
        <fullName evidence="1">Uncharacterized protein</fullName>
    </submittedName>
</protein>
<dbReference type="EMBL" id="BJNP01000017">
    <property type="protein sequence ID" value="GEC72227.1"/>
    <property type="molecule type" value="Genomic_DNA"/>
</dbReference>
<accession>A0A4Y4AZC1</accession>
<organism evidence="1 2">
    <name type="scientific">Flavobacterium flevense</name>
    <dbReference type="NCBI Taxonomy" id="983"/>
    <lineage>
        <taxon>Bacteria</taxon>
        <taxon>Pseudomonadati</taxon>
        <taxon>Bacteroidota</taxon>
        <taxon>Flavobacteriia</taxon>
        <taxon>Flavobacteriales</taxon>
        <taxon>Flavobacteriaceae</taxon>
        <taxon>Flavobacterium</taxon>
    </lineage>
</organism>
<dbReference type="Proteomes" id="UP000316775">
    <property type="component" value="Unassembled WGS sequence"/>
</dbReference>
<dbReference type="OrthoDB" id="1376635at2"/>
<evidence type="ECO:0000313" key="1">
    <source>
        <dbReference type="EMBL" id="GEC72227.1"/>
    </source>
</evidence>